<dbReference type="GO" id="GO:0003729">
    <property type="term" value="F:mRNA binding"/>
    <property type="evidence" value="ECO:0007669"/>
    <property type="project" value="TreeGrafter"/>
</dbReference>
<dbReference type="EMBL" id="CAMXCT030002258">
    <property type="protein sequence ID" value="CAL4784197.1"/>
    <property type="molecule type" value="Genomic_DNA"/>
</dbReference>
<dbReference type="Gene3D" id="1.25.40.10">
    <property type="entry name" value="Tetratricopeptide repeat domain"/>
    <property type="match status" value="1"/>
</dbReference>
<dbReference type="PANTHER" id="PTHR47938:SF35">
    <property type="entry name" value="PENTATRICOPEPTIDE REPEAT-CONTAINING PROTEIN 4, MITOCHONDRIAL-RELATED"/>
    <property type="match status" value="1"/>
</dbReference>
<dbReference type="AlphaFoldDB" id="A0A9P1CSI9"/>
<feature type="repeat" description="PPR" evidence="1">
    <location>
        <begin position="98"/>
        <end position="132"/>
    </location>
</feature>
<accession>A0A9P1CSI9</accession>
<name>A0A9P1CSI9_9DINO</name>
<protein>
    <submittedName>
        <fullName evidence="4">Pentatricopeptide repeat-containing protein At2g18940, chloroplastic</fullName>
    </submittedName>
</protein>
<dbReference type="InterPro" id="IPR002885">
    <property type="entry name" value="PPR_rpt"/>
</dbReference>
<dbReference type="EMBL" id="CAMXCT010002258">
    <property type="protein sequence ID" value="CAI3996885.1"/>
    <property type="molecule type" value="Genomic_DNA"/>
</dbReference>
<evidence type="ECO:0000256" key="1">
    <source>
        <dbReference type="PROSITE-ProRule" id="PRU00708"/>
    </source>
</evidence>
<reference evidence="3" key="2">
    <citation type="submission" date="2024-04" db="EMBL/GenBank/DDBJ databases">
        <authorList>
            <person name="Chen Y."/>
            <person name="Shah S."/>
            <person name="Dougan E. K."/>
            <person name="Thang M."/>
            <person name="Chan C."/>
        </authorList>
    </citation>
    <scope>NUCLEOTIDE SEQUENCE [LARGE SCALE GENOMIC DNA]</scope>
</reference>
<dbReference type="PROSITE" id="PS51375">
    <property type="entry name" value="PPR"/>
    <property type="match status" value="1"/>
</dbReference>
<keyword evidence="5" id="KW-1185">Reference proteome</keyword>
<dbReference type="Proteomes" id="UP001152797">
    <property type="component" value="Unassembled WGS sequence"/>
</dbReference>
<comment type="caution">
    <text evidence="2">The sequence shown here is derived from an EMBL/GenBank/DDBJ whole genome shotgun (WGS) entry which is preliminary data.</text>
</comment>
<dbReference type="InterPro" id="IPR011990">
    <property type="entry name" value="TPR-like_helical_dom_sf"/>
</dbReference>
<evidence type="ECO:0000313" key="3">
    <source>
        <dbReference type="EMBL" id="CAL1150260.1"/>
    </source>
</evidence>
<dbReference type="Pfam" id="PF13812">
    <property type="entry name" value="PPR_3"/>
    <property type="match status" value="1"/>
</dbReference>
<gene>
    <name evidence="2" type="ORF">C1SCF055_LOCUS23318</name>
</gene>
<sequence>MWTLGSSPGSLRLLSLCEEAAVRPDLVLCNIFLDNCQRQLLWQRAMWLLEEMPSKLNIQPDEVSYNSAINALELSKKSWPLAVQLLQKMRTASSLKPSIISYNCTMAATEKSSMWERTLSLWESLHEDGLVPSKAGPIDVTGDVVLLGIQASGYIILECPELNLQVLGVRGDQEAVLPSAAARLSSSKPVRLSLCHLAWQEMTGKRPQ</sequence>
<dbReference type="OrthoDB" id="185373at2759"/>
<dbReference type="EMBL" id="CAMXCT020002258">
    <property type="protein sequence ID" value="CAL1150260.1"/>
    <property type="molecule type" value="Genomic_DNA"/>
</dbReference>
<evidence type="ECO:0000313" key="5">
    <source>
        <dbReference type="Proteomes" id="UP001152797"/>
    </source>
</evidence>
<evidence type="ECO:0000313" key="2">
    <source>
        <dbReference type="EMBL" id="CAI3996885.1"/>
    </source>
</evidence>
<evidence type="ECO:0000313" key="4">
    <source>
        <dbReference type="EMBL" id="CAL4784197.1"/>
    </source>
</evidence>
<proteinExistence type="predicted"/>
<dbReference type="PANTHER" id="PTHR47938">
    <property type="entry name" value="RESPIRATORY COMPLEX I CHAPERONE (CIA84), PUTATIVE (AFU_ORTHOLOGUE AFUA_2G06020)-RELATED"/>
    <property type="match status" value="1"/>
</dbReference>
<organism evidence="2">
    <name type="scientific">Cladocopium goreaui</name>
    <dbReference type="NCBI Taxonomy" id="2562237"/>
    <lineage>
        <taxon>Eukaryota</taxon>
        <taxon>Sar</taxon>
        <taxon>Alveolata</taxon>
        <taxon>Dinophyceae</taxon>
        <taxon>Suessiales</taxon>
        <taxon>Symbiodiniaceae</taxon>
        <taxon>Cladocopium</taxon>
    </lineage>
</organism>
<reference evidence="2" key="1">
    <citation type="submission" date="2022-10" db="EMBL/GenBank/DDBJ databases">
        <authorList>
            <person name="Chen Y."/>
            <person name="Dougan E. K."/>
            <person name="Chan C."/>
            <person name="Rhodes N."/>
            <person name="Thang M."/>
        </authorList>
    </citation>
    <scope>NUCLEOTIDE SEQUENCE</scope>
</reference>